<dbReference type="Gene3D" id="3.40.710.10">
    <property type="entry name" value="DD-peptidase/beta-lactamase superfamily"/>
    <property type="match status" value="1"/>
</dbReference>
<evidence type="ECO:0000313" key="3">
    <source>
        <dbReference type="Proteomes" id="UP000185696"/>
    </source>
</evidence>
<dbReference type="AlphaFoldDB" id="A0A7Z0WQ06"/>
<dbReference type="InterPro" id="IPR012338">
    <property type="entry name" value="Beta-lactam/transpept-like"/>
</dbReference>
<dbReference type="OrthoDB" id="262125at2"/>
<name>A0A7Z0WQ06_9PSEU</name>
<dbReference type="EMBL" id="MSIF01000002">
    <property type="protein sequence ID" value="OLF12796.1"/>
    <property type="molecule type" value="Genomic_DNA"/>
</dbReference>
<dbReference type="PANTHER" id="PTHR46825:SF9">
    <property type="entry name" value="BETA-LACTAMASE-RELATED DOMAIN-CONTAINING PROTEIN"/>
    <property type="match status" value="1"/>
</dbReference>
<dbReference type="RefSeq" id="WP_075131704.1">
    <property type="nucleotide sequence ID" value="NZ_MSIF01000002.1"/>
</dbReference>
<evidence type="ECO:0000259" key="1">
    <source>
        <dbReference type="Pfam" id="PF00144"/>
    </source>
</evidence>
<dbReference type="GO" id="GO:0016787">
    <property type="term" value="F:hydrolase activity"/>
    <property type="evidence" value="ECO:0007669"/>
    <property type="project" value="UniProtKB-KW"/>
</dbReference>
<dbReference type="PANTHER" id="PTHR46825">
    <property type="entry name" value="D-ALANYL-D-ALANINE-CARBOXYPEPTIDASE/ENDOPEPTIDASE AMPH"/>
    <property type="match status" value="1"/>
</dbReference>
<dbReference type="InterPro" id="IPR050491">
    <property type="entry name" value="AmpC-like"/>
</dbReference>
<accession>A0A7Z0WQ06</accession>
<proteinExistence type="predicted"/>
<sequence length="448" mass="47227">MSVAELLAAHGVPGAAVGVLRHGEVTEYAVGVRDAATGAPVTTDTVFQCGSQTKTWTALAFLGLVDEGKAGLDEPVRALLPGFAVADPDTTRRLTPRHLLHHTDGIEEAYGDPGEGDDVLERMVAAIADAPQVFPLGRTHGYSAALGHAVLARILEVVDGKPWEQVMRDRLFTPMGLTSTNTRPDQVDPTRGAVGHLLGDHGPVRTPVDHLPRAFGPGGGLTSTVGEVLTLAHVLLGEGVAPNGRRIVSAGALREMTHSRVPVPDPYLFGPAWGLGLIVCDWHGRTVYATDGSTIGQNARLRLLPDEGMAVAVLTNGGPRESLFRAVFDEILGAGTVPAPPTPDPARTLDEARYTGVYERPGARYEVSSTGTALRLALVTDPARAAITGTPERVEHDLLAVSDEHFVTGPADDQWTVALYEVAGTRYLHTNARAHPRTGVIPGGGPES</sequence>
<evidence type="ECO:0000313" key="2">
    <source>
        <dbReference type="EMBL" id="OLF12796.1"/>
    </source>
</evidence>
<reference evidence="2 3" key="1">
    <citation type="submission" date="2016-12" db="EMBL/GenBank/DDBJ databases">
        <title>The draft genome sequence of Actinophytocola xinjiangensis.</title>
        <authorList>
            <person name="Wang W."/>
            <person name="Yuan L."/>
        </authorList>
    </citation>
    <scope>NUCLEOTIDE SEQUENCE [LARGE SCALE GENOMIC DNA]</scope>
    <source>
        <strain evidence="2 3">CGMCC 4.4663</strain>
    </source>
</reference>
<dbReference type="SUPFAM" id="SSF56601">
    <property type="entry name" value="beta-lactamase/transpeptidase-like"/>
    <property type="match status" value="1"/>
</dbReference>
<feature type="domain" description="Beta-lactamase-related" evidence="1">
    <location>
        <begin position="3"/>
        <end position="326"/>
    </location>
</feature>
<organism evidence="2 3">
    <name type="scientific">Actinophytocola xinjiangensis</name>
    <dbReference type="NCBI Taxonomy" id="485602"/>
    <lineage>
        <taxon>Bacteria</taxon>
        <taxon>Bacillati</taxon>
        <taxon>Actinomycetota</taxon>
        <taxon>Actinomycetes</taxon>
        <taxon>Pseudonocardiales</taxon>
        <taxon>Pseudonocardiaceae</taxon>
    </lineage>
</organism>
<keyword evidence="3" id="KW-1185">Reference proteome</keyword>
<comment type="caution">
    <text evidence="2">The sequence shown here is derived from an EMBL/GenBank/DDBJ whole genome shotgun (WGS) entry which is preliminary data.</text>
</comment>
<dbReference type="InterPro" id="IPR001466">
    <property type="entry name" value="Beta-lactam-related"/>
</dbReference>
<gene>
    <name evidence="2" type="ORF">BLA60_05875</name>
</gene>
<keyword evidence="2" id="KW-0378">Hydrolase</keyword>
<dbReference type="Proteomes" id="UP000185696">
    <property type="component" value="Unassembled WGS sequence"/>
</dbReference>
<protein>
    <submittedName>
        <fullName evidence="2">Serine hydrolase</fullName>
    </submittedName>
</protein>
<dbReference type="Pfam" id="PF00144">
    <property type="entry name" value="Beta-lactamase"/>
    <property type="match status" value="1"/>
</dbReference>